<gene>
    <name evidence="2" type="ORF">BJ085DRAFT_35977</name>
</gene>
<dbReference type="PANTHER" id="PTHR35870">
    <property type="entry name" value="PROTEIN, PUTATIVE (AFU_ORTHOLOGUE AFUA_5G03330)-RELATED"/>
    <property type="match status" value="1"/>
</dbReference>
<dbReference type="Pfam" id="PF14027">
    <property type="entry name" value="Questin_oxidase"/>
    <property type="match status" value="1"/>
</dbReference>
<evidence type="ECO:0000313" key="3">
    <source>
        <dbReference type="Proteomes" id="UP000268162"/>
    </source>
</evidence>
<protein>
    <submittedName>
        <fullName evidence="2">Uncharacterized protein</fullName>
    </submittedName>
</protein>
<dbReference type="PANTHER" id="PTHR35870:SF6">
    <property type="entry name" value="MGS207 PROTEIN"/>
    <property type="match status" value="1"/>
</dbReference>
<name>A0A4P9ZS71_9FUNG</name>
<dbReference type="GO" id="GO:0016491">
    <property type="term" value="F:oxidoreductase activity"/>
    <property type="evidence" value="ECO:0007669"/>
    <property type="project" value="UniProtKB-KW"/>
</dbReference>
<dbReference type="STRING" id="215637.A0A4P9ZS71"/>
<accession>A0A4P9ZS71</accession>
<dbReference type="Proteomes" id="UP000268162">
    <property type="component" value="Unassembled WGS sequence"/>
</dbReference>
<keyword evidence="1" id="KW-0560">Oxidoreductase</keyword>
<dbReference type="InterPro" id="IPR025337">
    <property type="entry name" value="Questin_oxidase-like"/>
</dbReference>
<reference evidence="3" key="1">
    <citation type="journal article" date="2018" name="Nat. Microbiol.">
        <title>Leveraging single-cell genomics to expand the fungal tree of life.</title>
        <authorList>
            <person name="Ahrendt S.R."/>
            <person name="Quandt C.A."/>
            <person name="Ciobanu D."/>
            <person name="Clum A."/>
            <person name="Salamov A."/>
            <person name="Andreopoulos B."/>
            <person name="Cheng J.F."/>
            <person name="Woyke T."/>
            <person name="Pelin A."/>
            <person name="Henrissat B."/>
            <person name="Reynolds N.K."/>
            <person name="Benny G.L."/>
            <person name="Smith M.E."/>
            <person name="James T.Y."/>
            <person name="Grigoriev I.V."/>
        </authorList>
    </citation>
    <scope>NUCLEOTIDE SEQUENCE [LARGE SCALE GENOMIC DNA]</scope>
    <source>
        <strain evidence="3">RSA 468</strain>
    </source>
</reference>
<sequence>MQLQSTGFSGLPITLDRFHRDSARRTDEQTMSTLRDLLKRNHANHIVYRGFLANHMVHVLYTQWQLGADANILQHSFDVNSAELNPLPAPKIVITQSTWQNHLGDNDLYSEYLAFFEQELVTDSFDTVFHRFFPTLIPGLMGALTHPWIHIAFAVEFNDSLVLAEGLAYACTYYAPIDLSPTEDASTTPAGQFSDPLDILRAVQDDPSVKVDDNASPFSKRLNQYLQPDVLHRVNKLVNGWPLVPQEEDPQATLSRLTIAIVVLYASRANDYGPDFFQAHAVTSLLATHILLPYLSPADQVLLLRLQLHVAVMTYVTEGKGSLSVEKVKEYAKSTPRYAALCHTELDAQINETVLKSDDEHLGKVVRALDYFRRVHGEQDQLFLGARCKTVDSIGSVDDWQYRKGSS</sequence>
<organism evidence="2 3">
    <name type="scientific">Dimargaris cristalligena</name>
    <dbReference type="NCBI Taxonomy" id="215637"/>
    <lineage>
        <taxon>Eukaryota</taxon>
        <taxon>Fungi</taxon>
        <taxon>Fungi incertae sedis</taxon>
        <taxon>Zoopagomycota</taxon>
        <taxon>Kickxellomycotina</taxon>
        <taxon>Dimargaritomycetes</taxon>
        <taxon>Dimargaritales</taxon>
        <taxon>Dimargaritaceae</taxon>
        <taxon>Dimargaris</taxon>
    </lineage>
</organism>
<dbReference type="AlphaFoldDB" id="A0A4P9ZS71"/>
<evidence type="ECO:0000313" key="2">
    <source>
        <dbReference type="EMBL" id="RKP35532.1"/>
    </source>
</evidence>
<evidence type="ECO:0000256" key="1">
    <source>
        <dbReference type="ARBA" id="ARBA00023002"/>
    </source>
</evidence>
<dbReference type="OrthoDB" id="10004862at2759"/>
<proteinExistence type="predicted"/>
<keyword evidence="3" id="KW-1185">Reference proteome</keyword>
<dbReference type="EMBL" id="ML002846">
    <property type="protein sequence ID" value="RKP35532.1"/>
    <property type="molecule type" value="Genomic_DNA"/>
</dbReference>